<reference evidence="2" key="2">
    <citation type="submission" date="2023-07" db="EMBL/GenBank/DDBJ databases">
        <authorList>
            <person name="Sun H."/>
        </authorList>
    </citation>
    <scope>NUCLEOTIDE SEQUENCE</scope>
    <source>
        <strain evidence="2">05753</strain>
    </source>
</reference>
<gene>
    <name evidence="2" type="ORF">Q2T52_02230</name>
</gene>
<dbReference type="RefSeq" id="WP_302075043.1">
    <property type="nucleotide sequence ID" value="NZ_JAUKWQ010000001.1"/>
</dbReference>
<protein>
    <recommendedName>
        <fullName evidence="4">Transglycosylase SLT domain-containing protein</fullName>
    </recommendedName>
</protein>
<dbReference type="Proteomes" id="UP001169006">
    <property type="component" value="Unassembled WGS sequence"/>
</dbReference>
<evidence type="ECO:0000256" key="1">
    <source>
        <dbReference type="SAM" id="SignalP"/>
    </source>
</evidence>
<name>A0ABT8SR40_9HYPH</name>
<feature type="chain" id="PRO_5046784108" description="Transglycosylase SLT domain-containing protein" evidence="1">
    <location>
        <begin position="22"/>
        <end position="189"/>
    </location>
</feature>
<accession>A0ABT8SR40</accession>
<evidence type="ECO:0008006" key="4">
    <source>
        <dbReference type="Google" id="ProtNLM"/>
    </source>
</evidence>
<keyword evidence="3" id="KW-1185">Reference proteome</keyword>
<reference evidence="2" key="1">
    <citation type="journal article" date="2015" name="Int. J. Syst. Evol. Microbiol.">
        <title>Rhizobium oryzicola sp. nov., potential plant-growth-promoting endophytic bacteria isolated from rice roots.</title>
        <authorList>
            <person name="Zhang X.X."/>
            <person name="Gao J.S."/>
            <person name="Cao Y.H."/>
            <person name="Sheirdil R.A."/>
            <person name="Wang X.C."/>
            <person name="Zhang L."/>
        </authorList>
    </citation>
    <scope>NUCLEOTIDE SEQUENCE</scope>
    <source>
        <strain evidence="2">05753</strain>
    </source>
</reference>
<feature type="signal peptide" evidence="1">
    <location>
        <begin position="1"/>
        <end position="21"/>
    </location>
</feature>
<comment type="caution">
    <text evidence="2">The sequence shown here is derived from an EMBL/GenBank/DDBJ whole genome shotgun (WGS) entry which is preliminary data.</text>
</comment>
<keyword evidence="1" id="KW-0732">Signal</keyword>
<evidence type="ECO:0000313" key="3">
    <source>
        <dbReference type="Proteomes" id="UP001169006"/>
    </source>
</evidence>
<organism evidence="2 3">
    <name type="scientific">Rhizobium oryzicola</name>
    <dbReference type="NCBI Taxonomy" id="1232668"/>
    <lineage>
        <taxon>Bacteria</taxon>
        <taxon>Pseudomonadati</taxon>
        <taxon>Pseudomonadota</taxon>
        <taxon>Alphaproteobacteria</taxon>
        <taxon>Hyphomicrobiales</taxon>
        <taxon>Rhizobiaceae</taxon>
        <taxon>Rhizobium/Agrobacterium group</taxon>
        <taxon>Rhizobium</taxon>
    </lineage>
</organism>
<evidence type="ECO:0000313" key="2">
    <source>
        <dbReference type="EMBL" id="MDO1580902.1"/>
    </source>
</evidence>
<sequence>MKAVLLVGLSLIMMSYSIAHADPTKADQAVFRLVYDELREKTGLPSDRRKQLANAILDFWKDFNMRLPRNSPTISEWLNNELNTTDTSRIGRATSTTEYALRELGTLTDDCISDAELAQKSVGKSALVEMYAWLRVAGCYGNPLGTEHYLKLAKLSQGLYEGPVTMAHAVVLHNFITGRVGNAILSQAQ</sequence>
<proteinExistence type="predicted"/>
<dbReference type="EMBL" id="JAUKWQ010000001">
    <property type="protein sequence ID" value="MDO1580902.1"/>
    <property type="molecule type" value="Genomic_DNA"/>
</dbReference>